<evidence type="ECO:0000256" key="5">
    <source>
        <dbReference type="ARBA" id="ARBA00023180"/>
    </source>
</evidence>
<dbReference type="Proteomes" id="UP001174694">
    <property type="component" value="Unassembled WGS sequence"/>
</dbReference>
<comment type="caution">
    <text evidence="6">The sequence shown here is derived from an EMBL/GenBank/DDBJ whole genome shotgun (WGS) entry which is preliminary data.</text>
</comment>
<evidence type="ECO:0000256" key="4">
    <source>
        <dbReference type="ARBA" id="ARBA00022801"/>
    </source>
</evidence>
<evidence type="ECO:0000256" key="3">
    <source>
        <dbReference type="ARBA" id="ARBA00022729"/>
    </source>
</evidence>
<accession>A0AA38RZ01</accession>
<organism evidence="6 7">
    <name type="scientific">Pleurostoma richardsiae</name>
    <dbReference type="NCBI Taxonomy" id="41990"/>
    <lineage>
        <taxon>Eukaryota</taxon>
        <taxon>Fungi</taxon>
        <taxon>Dikarya</taxon>
        <taxon>Ascomycota</taxon>
        <taxon>Pezizomycotina</taxon>
        <taxon>Sordariomycetes</taxon>
        <taxon>Sordariomycetidae</taxon>
        <taxon>Calosphaeriales</taxon>
        <taxon>Pleurostomataceae</taxon>
        <taxon>Pleurostoma</taxon>
    </lineage>
</organism>
<protein>
    <submittedName>
        <fullName evidence="6">Peptidase S28</fullName>
    </submittedName>
</protein>
<keyword evidence="7" id="KW-1185">Reference proteome</keyword>
<dbReference type="EMBL" id="JANBVO010000007">
    <property type="protein sequence ID" value="KAJ9150652.1"/>
    <property type="molecule type" value="Genomic_DNA"/>
</dbReference>
<proteinExistence type="inferred from homology"/>
<dbReference type="PANTHER" id="PTHR11010:SF23">
    <property type="entry name" value="SERINE PEPTIDASE"/>
    <property type="match status" value="1"/>
</dbReference>
<dbReference type="GO" id="GO:0070008">
    <property type="term" value="F:serine-type exopeptidase activity"/>
    <property type="evidence" value="ECO:0007669"/>
    <property type="project" value="InterPro"/>
</dbReference>
<keyword evidence="5" id="KW-0325">Glycoprotein</keyword>
<evidence type="ECO:0000313" key="7">
    <source>
        <dbReference type="Proteomes" id="UP001174694"/>
    </source>
</evidence>
<comment type="similarity">
    <text evidence="1">Belongs to the peptidase S28 family.</text>
</comment>
<evidence type="ECO:0000256" key="1">
    <source>
        <dbReference type="ARBA" id="ARBA00011079"/>
    </source>
</evidence>
<dbReference type="Gene3D" id="3.40.50.1820">
    <property type="entry name" value="alpha/beta hydrolase"/>
    <property type="match status" value="2"/>
</dbReference>
<dbReference type="SUPFAM" id="SSF53474">
    <property type="entry name" value="alpha/beta-Hydrolases"/>
    <property type="match status" value="1"/>
</dbReference>
<keyword evidence="2" id="KW-0645">Protease</keyword>
<dbReference type="InterPro" id="IPR029058">
    <property type="entry name" value="AB_hydrolase_fold"/>
</dbReference>
<name>A0AA38RZ01_9PEZI</name>
<dbReference type="Pfam" id="PF05577">
    <property type="entry name" value="Peptidase_S28"/>
    <property type="match status" value="1"/>
</dbReference>
<keyword evidence="3" id="KW-0732">Signal</keyword>
<dbReference type="AlphaFoldDB" id="A0AA38RZ01"/>
<sequence length="522" mass="57632">MQLGPPVQVTNLTGGDRFSGWGTFDQLVDHSDPSLGTFPQRFWYSTQFWRGSGSPVILMTPGEQAADDFNTTYTTDARLTGVFAQATGGAVVVLEHRYWGDSSPFEDLTAENLAYLTLENSVVDLTYFARNFDAPFDSSGGSAPTEAPWILSGGSYSGALAGWTAALDPGTFWAYHGTSGVVEAVGDFWRYFVPVLEATPKNCSKDLVAAIDRVDDILLHGSDKEKQALKDKFGLGELLDADFGGALEWGPWQWQSNDFASFNYTGNTYYQFCDYIENAWPNSTSRIPDSRGVGASKALDGYAKWFKEVAIPGTCEQYGYNEFKGKTNTLCFQNLNASNPIFTDLSVRNSGNRQWNWMLCNEPFEFWQDGAPKDQPSIVSRLVNSQYWTAQCAFWFPGSPGRYGIARGESAAAVNTRTGGWAAAAKTNATARLMYVNGERDPWREATVSAQSRPGGPLGSTEELPVWIVPGGFHCSDLYGDNWVFNSALRGIVREEIATVKKWVAEFHKEKSNKKRGVEWVA</sequence>
<dbReference type="PANTHER" id="PTHR11010">
    <property type="entry name" value="PROTEASE S28 PRO-X CARBOXYPEPTIDASE-RELATED"/>
    <property type="match status" value="1"/>
</dbReference>
<evidence type="ECO:0000313" key="6">
    <source>
        <dbReference type="EMBL" id="KAJ9150652.1"/>
    </source>
</evidence>
<dbReference type="GO" id="GO:0008239">
    <property type="term" value="F:dipeptidyl-peptidase activity"/>
    <property type="evidence" value="ECO:0007669"/>
    <property type="project" value="TreeGrafter"/>
</dbReference>
<dbReference type="InterPro" id="IPR008758">
    <property type="entry name" value="Peptidase_S28"/>
</dbReference>
<gene>
    <name evidence="6" type="ORF">NKR23_g3409</name>
</gene>
<reference evidence="6" key="1">
    <citation type="submission" date="2022-07" db="EMBL/GenBank/DDBJ databases">
        <title>Fungi with potential for degradation of polypropylene.</title>
        <authorList>
            <person name="Gostincar C."/>
        </authorList>
    </citation>
    <scope>NUCLEOTIDE SEQUENCE</scope>
    <source>
        <strain evidence="6">EXF-13308</strain>
    </source>
</reference>
<evidence type="ECO:0000256" key="2">
    <source>
        <dbReference type="ARBA" id="ARBA00022670"/>
    </source>
</evidence>
<keyword evidence="4" id="KW-0378">Hydrolase</keyword>
<dbReference type="GO" id="GO:0006508">
    <property type="term" value="P:proteolysis"/>
    <property type="evidence" value="ECO:0007669"/>
    <property type="project" value="UniProtKB-KW"/>
</dbReference>